<dbReference type="EMBL" id="CP001363">
    <property type="protein sequence ID" value="ACY88154.1"/>
    <property type="molecule type" value="Genomic_DNA"/>
</dbReference>
<dbReference type="Gene3D" id="1.10.10.10">
    <property type="entry name" value="Winged helix-like DNA-binding domain superfamily/Winged helix DNA-binding domain"/>
    <property type="match status" value="1"/>
</dbReference>
<evidence type="ECO:0000256" key="6">
    <source>
        <dbReference type="ARBA" id="ARBA00022842"/>
    </source>
</evidence>
<evidence type="ECO:0000313" key="14">
    <source>
        <dbReference type="Proteomes" id="UP000002695"/>
    </source>
</evidence>
<dbReference type="InterPro" id="IPR011611">
    <property type="entry name" value="PfkB_dom"/>
</dbReference>
<protein>
    <recommendedName>
        <fullName evidence="11">Ribokinase</fullName>
        <shortName evidence="11">RK</shortName>
        <ecNumber evidence="11">2.7.1.15</ecNumber>
    </recommendedName>
</protein>
<feature type="domain" description="HTH deoR-type" evidence="12">
    <location>
        <begin position="3"/>
        <end position="58"/>
    </location>
</feature>
<feature type="binding site" evidence="11">
    <location>
        <begin position="316"/>
        <end position="321"/>
    </location>
    <ligand>
        <name>ATP</name>
        <dbReference type="ChEBI" id="CHEBI:30616"/>
    </ligand>
</feature>
<dbReference type="PRINTS" id="PR00990">
    <property type="entry name" value="RIBOKINASE"/>
</dbReference>
<dbReference type="AlphaFoldDB" id="A0A0F6B0X6"/>
<feature type="binding site" evidence="11">
    <location>
        <position position="342"/>
    </location>
    <ligand>
        <name>K(+)</name>
        <dbReference type="ChEBI" id="CHEBI:29103"/>
    </ligand>
</feature>
<keyword evidence="4 11" id="KW-0418">Kinase</keyword>
<comment type="function">
    <text evidence="11">Catalyzes the phosphorylation of ribose at O-5 in a reaction requiring ATP and magnesium. The resulting D-ribose-5-phosphate can then be used either for sythesis of nucleotides, histidine, and tryptophan, or as a component of the pentose phosphate pathway.</text>
</comment>
<feature type="active site" description="Proton acceptor" evidence="11">
    <location>
        <position position="348"/>
    </location>
</feature>
<feature type="binding site" evidence="11">
    <location>
        <begin position="134"/>
        <end position="138"/>
    </location>
    <ligand>
        <name>substrate</name>
    </ligand>
</feature>
<accession>A0A0F6B0X6</accession>
<evidence type="ECO:0000256" key="5">
    <source>
        <dbReference type="ARBA" id="ARBA00022840"/>
    </source>
</evidence>
<evidence type="ECO:0000256" key="8">
    <source>
        <dbReference type="ARBA" id="ARBA00023015"/>
    </source>
</evidence>
<feature type="binding site" evidence="11">
    <location>
        <position position="236"/>
    </location>
    <ligand>
        <name>substrate</name>
    </ligand>
</feature>
<organism evidence="13 14">
    <name type="scientific">Salmonella typhimurium (strain 14028s / SGSC 2262)</name>
    <dbReference type="NCBI Taxonomy" id="588858"/>
    <lineage>
        <taxon>Bacteria</taxon>
        <taxon>Pseudomonadati</taxon>
        <taxon>Pseudomonadota</taxon>
        <taxon>Gammaproteobacteria</taxon>
        <taxon>Enterobacterales</taxon>
        <taxon>Enterobacteriaceae</taxon>
        <taxon>Salmonella</taxon>
    </lineage>
</organism>
<evidence type="ECO:0000256" key="7">
    <source>
        <dbReference type="ARBA" id="ARBA00022958"/>
    </source>
</evidence>
<evidence type="ECO:0000256" key="9">
    <source>
        <dbReference type="ARBA" id="ARBA00023163"/>
    </source>
</evidence>
<dbReference type="HOGENOM" id="CLU_027634_2_3_6"/>
<keyword evidence="2 11" id="KW-0479">Metal-binding</keyword>
<dbReference type="SMR" id="A0A0F6B0X6"/>
<evidence type="ECO:0000259" key="12">
    <source>
        <dbReference type="PROSITE" id="PS51000"/>
    </source>
</evidence>
<dbReference type="InterPro" id="IPR002139">
    <property type="entry name" value="Ribo/fructo_kinase"/>
</dbReference>
<evidence type="ECO:0000256" key="4">
    <source>
        <dbReference type="ARBA" id="ARBA00022777"/>
    </source>
</evidence>
<keyword evidence="5 11" id="KW-0067">ATP-binding</keyword>
<dbReference type="SUPFAM" id="SSF53613">
    <property type="entry name" value="Ribokinase-like"/>
    <property type="match status" value="1"/>
</dbReference>
<comment type="catalytic activity">
    <reaction evidence="11">
        <text>D-ribose + ATP = D-ribose 5-phosphate + ADP + H(+)</text>
        <dbReference type="Rhea" id="RHEA:13697"/>
        <dbReference type="ChEBI" id="CHEBI:15378"/>
        <dbReference type="ChEBI" id="CHEBI:30616"/>
        <dbReference type="ChEBI" id="CHEBI:47013"/>
        <dbReference type="ChEBI" id="CHEBI:78346"/>
        <dbReference type="ChEBI" id="CHEBI:456216"/>
        <dbReference type="EC" id="2.7.1.15"/>
    </reaction>
</comment>
<feature type="binding site" evidence="11">
    <location>
        <begin position="347"/>
        <end position="348"/>
    </location>
    <ligand>
        <name>ATP</name>
        <dbReference type="ChEBI" id="CHEBI:30616"/>
    </ligand>
</feature>
<comment type="caution">
    <text evidence="11">Lacks conserved residue(s) required for the propagation of feature annotation.</text>
</comment>
<feature type="binding site" evidence="11">
    <location>
        <position position="381"/>
    </location>
    <ligand>
        <name>K(+)</name>
        <dbReference type="ChEBI" id="CHEBI:29103"/>
    </ligand>
</feature>
<reference evidence="13 14" key="1">
    <citation type="journal article" date="2010" name="J. Bacteriol.">
        <title>Short-term signatures of evolutionary change in the Salmonella enterica serovar typhimurium 14028 genome.</title>
        <authorList>
            <person name="Jarvik T."/>
            <person name="Smillie C."/>
            <person name="Groisman E.A."/>
            <person name="Ochman H."/>
        </authorList>
    </citation>
    <scope>NUCLEOTIDE SEQUENCE [LARGE SCALE GENOMIC DNA]</scope>
    <source>
        <strain evidence="14">14028s / SGSC 2262</strain>
    </source>
</reference>
<dbReference type="PROSITE" id="PS51000">
    <property type="entry name" value="HTH_DEOR_2"/>
    <property type="match status" value="1"/>
</dbReference>
<keyword evidence="1 11" id="KW-0808">Transferase</keyword>
<keyword evidence="3 11" id="KW-0547">Nucleotide-binding</keyword>
<comment type="similarity">
    <text evidence="11">Belongs to the carbohydrate kinase PfkB family. Ribokinase subfamily.</text>
</comment>
<dbReference type="Proteomes" id="UP000002695">
    <property type="component" value="Chromosome"/>
</dbReference>
<comment type="subunit">
    <text evidence="11">Homodimer.</text>
</comment>
<dbReference type="GO" id="GO:0019303">
    <property type="term" value="P:D-ribose catabolic process"/>
    <property type="evidence" value="ECO:0007669"/>
    <property type="project" value="UniProtKB-UniRule"/>
</dbReference>
<dbReference type="SUPFAM" id="SSF46785">
    <property type="entry name" value="Winged helix' DNA-binding domain"/>
    <property type="match status" value="1"/>
</dbReference>
<feature type="binding site" evidence="11">
    <location>
        <position position="280"/>
    </location>
    <ligand>
        <name>ATP</name>
        <dbReference type="ChEBI" id="CHEBI:30616"/>
    </ligand>
</feature>
<feature type="binding site" evidence="11">
    <location>
        <position position="383"/>
    </location>
    <ligand>
        <name>K(+)</name>
        <dbReference type="ChEBI" id="CHEBI:29103"/>
    </ligand>
</feature>
<dbReference type="UniPathway" id="UPA00916">
    <property type="reaction ID" value="UER00889"/>
</dbReference>
<comment type="pathway">
    <text evidence="11">Carbohydrate metabolism; D-ribose degradation; D-ribose 5-phosphate from beta-D-ribopyranose: step 2/2.</text>
</comment>
<keyword evidence="11" id="KW-0963">Cytoplasm</keyword>
<dbReference type="BioCyc" id="SENT588858:STM14_RS07765-MONOMER"/>
<dbReference type="SMART" id="SM00420">
    <property type="entry name" value="HTH_DEOR"/>
    <property type="match status" value="1"/>
</dbReference>
<dbReference type="RefSeq" id="WP_000471807.1">
    <property type="nucleotide sequence ID" value="NC_016856.1"/>
</dbReference>
<dbReference type="Pfam" id="PF08220">
    <property type="entry name" value="HTH_DeoR"/>
    <property type="match status" value="1"/>
</dbReference>
<dbReference type="Gene3D" id="3.40.1190.20">
    <property type="match status" value="1"/>
</dbReference>
<comment type="activity regulation">
    <text evidence="11">Activated by a monovalent cation that binds near, but not in, the active site. The most likely occupant of the site in vivo is potassium. Ion binding induces a conformational change that may alter substrate affinity.</text>
</comment>
<evidence type="ECO:0000256" key="11">
    <source>
        <dbReference type="HAMAP-Rule" id="MF_01987"/>
    </source>
</evidence>
<feature type="binding site" evidence="11">
    <location>
        <begin position="106"/>
        <end position="108"/>
    </location>
    <ligand>
        <name>substrate</name>
    </ligand>
</feature>
<dbReference type="FunFam" id="3.40.1190.20:FF:000019">
    <property type="entry name" value="Ribokinase"/>
    <property type="match status" value="1"/>
</dbReference>
<dbReference type="InterPro" id="IPR036390">
    <property type="entry name" value="WH_DNA-bd_sf"/>
</dbReference>
<gene>
    <name evidence="13" type="primary">orf408</name>
    <name evidence="11" type="synonym">rbsK</name>
    <name evidence="13" type="ordered locus">STM14_1676</name>
</gene>
<comment type="subcellular location">
    <subcellularLocation>
        <location evidence="11">Cytoplasm</location>
    </subcellularLocation>
</comment>
<dbReference type="InterPro" id="IPR036388">
    <property type="entry name" value="WH-like_DNA-bd_sf"/>
</dbReference>
<dbReference type="GO" id="GO:0003700">
    <property type="term" value="F:DNA-binding transcription factor activity"/>
    <property type="evidence" value="ECO:0007669"/>
    <property type="project" value="InterPro"/>
</dbReference>
<dbReference type="PHI-base" id="PHI:10112"/>
<dbReference type="InterPro" id="IPR029056">
    <property type="entry name" value="Ribokinase-like"/>
</dbReference>
<keyword evidence="6 11" id="KW-0460">Magnesium</keyword>
<dbReference type="CDD" id="cd01174">
    <property type="entry name" value="ribokinase"/>
    <property type="match status" value="1"/>
</dbReference>
<keyword evidence="14" id="KW-1185">Reference proteome</keyword>
<dbReference type="PATRIC" id="fig|588858.6.peg.1611"/>
<dbReference type="InterPro" id="IPR001034">
    <property type="entry name" value="DeoR_HTH"/>
</dbReference>
<dbReference type="GO" id="GO:0046872">
    <property type="term" value="F:metal ion binding"/>
    <property type="evidence" value="ECO:0007669"/>
    <property type="project" value="UniProtKB-KW"/>
</dbReference>
<keyword evidence="10 11" id="KW-0119">Carbohydrate metabolism</keyword>
<proteinExistence type="inferred from homology"/>
<dbReference type="InterPro" id="IPR011877">
    <property type="entry name" value="Ribokinase"/>
</dbReference>
<dbReference type="PANTHER" id="PTHR10584">
    <property type="entry name" value="SUGAR KINASE"/>
    <property type="match status" value="1"/>
</dbReference>
<dbReference type="HAMAP" id="MF_01987">
    <property type="entry name" value="Ribokinase"/>
    <property type="match status" value="1"/>
</dbReference>
<comment type="cofactor">
    <cofactor evidence="11">
        <name>Mg(2+)</name>
        <dbReference type="ChEBI" id="CHEBI:18420"/>
    </cofactor>
    <text evidence="11">Requires a divalent cation, most likely magnesium in vivo, as an electrophilic catalyst to aid phosphoryl group transfer. It is the chelate of the metal and the nucleotide that is the actual substrate.</text>
</comment>
<evidence type="ECO:0000256" key="2">
    <source>
        <dbReference type="ARBA" id="ARBA00022723"/>
    </source>
</evidence>
<evidence type="ECO:0000256" key="1">
    <source>
        <dbReference type="ARBA" id="ARBA00022679"/>
    </source>
</evidence>
<keyword evidence="8" id="KW-0805">Transcription regulation</keyword>
<evidence type="ECO:0000256" key="3">
    <source>
        <dbReference type="ARBA" id="ARBA00022741"/>
    </source>
</evidence>
<dbReference type="Pfam" id="PF00294">
    <property type="entry name" value="PfkB"/>
    <property type="match status" value="1"/>
</dbReference>
<dbReference type="GO" id="GO:0004747">
    <property type="term" value="F:ribokinase activity"/>
    <property type="evidence" value="ECO:0007669"/>
    <property type="project" value="UniProtKB-UniRule"/>
</dbReference>
<feature type="binding site" evidence="11">
    <location>
        <position position="378"/>
    </location>
    <ligand>
        <name>K(+)</name>
        <dbReference type="ChEBI" id="CHEBI:29103"/>
    </ligand>
</feature>
<feature type="binding site" evidence="11">
    <location>
        <position position="348"/>
    </location>
    <ligand>
        <name>substrate</name>
    </ligand>
</feature>
<sequence>MFKEERRHAIINLLIKDNSVSVSKLSDLYKVSQETIRSDLRYFQKSGMLQRCYGGGILNRDALSKLITENKIDISSTIATPIHQDAKLRRENPKKAGKVCVLGSFNIDVSATVPWFPQSGESILASQFGFYPGGKGANQALAANNAGAAAHFIFKVGKDQFSAFAMNHIIQSGITSYSAYQTDKAPTGSALIYVSAVDGDNIIAIYPGANMMLTTQEINEQHRYIAESDVMLMQLETNIEALTEFIRLGKQENKMIMLNPAPYTKQVTHLLSDIDIITPNETEASFLSGVTITDINDAKKAGNIILQSGVKKVIITLGARGSLICEHARTLYIPAWSAVVKDAAGAGDAFNGALAAALARQADMVAAIQYASAFASLAVEQVGASSMPQHLQVLHRMRTQSNKVIHIN</sequence>
<keyword evidence="7 11" id="KW-0630">Potassium</keyword>
<evidence type="ECO:0000313" key="13">
    <source>
        <dbReference type="EMBL" id="ACY88154.1"/>
    </source>
</evidence>
<dbReference type="GO" id="GO:0005524">
    <property type="term" value="F:ATP binding"/>
    <property type="evidence" value="ECO:0007669"/>
    <property type="project" value="UniProtKB-UniRule"/>
</dbReference>
<dbReference type="KEGG" id="seo:STM14_1676"/>
<evidence type="ECO:0000256" key="10">
    <source>
        <dbReference type="ARBA" id="ARBA00023277"/>
    </source>
</evidence>
<name>A0A0F6B0X6_SALT1</name>
<feature type="binding site" evidence="11">
    <location>
        <position position="344"/>
    </location>
    <ligand>
        <name>K(+)</name>
        <dbReference type="ChEBI" id="CHEBI:29103"/>
    </ligand>
</feature>
<dbReference type="EC" id="2.7.1.15" evidence="11"/>
<dbReference type="GO" id="GO:0005829">
    <property type="term" value="C:cytosol"/>
    <property type="evidence" value="ECO:0007669"/>
    <property type="project" value="TreeGrafter"/>
</dbReference>
<keyword evidence="9" id="KW-0804">Transcription</keyword>
<dbReference type="PANTHER" id="PTHR10584:SF166">
    <property type="entry name" value="RIBOKINASE"/>
    <property type="match status" value="1"/>
</dbReference>